<reference evidence="4 5" key="1">
    <citation type="journal article" date="2021" name="Cell Host Microbe">
        <title>in vivo commensal control of Clostridioides difficile virulence.</title>
        <authorList>
            <person name="Girinathan B.P."/>
            <person name="Dibenedetto N."/>
            <person name="Worley J.N."/>
            <person name="Peltier J."/>
            <person name="Arrieta-Ortiz M.L."/>
            <person name="Rupa Christinal Immanuel S."/>
            <person name="Lavin R."/>
            <person name="Delaney M.L."/>
            <person name="Cummins C."/>
            <person name="Hoffmann M."/>
            <person name="Luo Y."/>
            <person name="Gonzalez-Escalona N."/>
            <person name="Allard M."/>
            <person name="Onderdonk A.B."/>
            <person name="Gerber G.K."/>
            <person name="Sonenshein A.L."/>
            <person name="Baliga N."/>
            <person name="Dupuy B."/>
            <person name="Bry L."/>
        </authorList>
    </citation>
    <scope>NUCLEOTIDE SEQUENCE [LARGE SCALE GENOMIC DNA]</scope>
    <source>
        <strain evidence="4 5">DSM 599</strain>
    </source>
</reference>
<dbReference type="Pfam" id="PF00583">
    <property type="entry name" value="Acetyltransf_1"/>
    <property type="match status" value="2"/>
</dbReference>
<evidence type="ECO:0000313" key="5">
    <source>
        <dbReference type="Proteomes" id="UP001299068"/>
    </source>
</evidence>
<dbReference type="RefSeq" id="WP_221858399.1">
    <property type="nucleotide sequence ID" value="NZ_JAIKTU010000001.1"/>
</dbReference>
<dbReference type="InterPro" id="IPR050680">
    <property type="entry name" value="YpeA/RimI_acetyltransf"/>
</dbReference>
<feature type="domain" description="N-acetyltransferase" evidence="3">
    <location>
        <begin position="4"/>
        <end position="142"/>
    </location>
</feature>
<proteinExistence type="predicted"/>
<evidence type="ECO:0000256" key="1">
    <source>
        <dbReference type="ARBA" id="ARBA00022679"/>
    </source>
</evidence>
<evidence type="ECO:0000313" key="4">
    <source>
        <dbReference type="EMBL" id="MBY0754028.1"/>
    </source>
</evidence>
<dbReference type="CDD" id="cd04301">
    <property type="entry name" value="NAT_SF"/>
    <property type="match status" value="2"/>
</dbReference>
<keyword evidence="2" id="KW-0012">Acyltransferase</keyword>
<dbReference type="PANTHER" id="PTHR43420">
    <property type="entry name" value="ACETYLTRANSFERASE"/>
    <property type="match status" value="1"/>
</dbReference>
<dbReference type="Proteomes" id="UP001299068">
    <property type="component" value="Unassembled WGS sequence"/>
</dbReference>
<evidence type="ECO:0000256" key="2">
    <source>
        <dbReference type="ARBA" id="ARBA00023315"/>
    </source>
</evidence>
<keyword evidence="1" id="KW-0808">Transferase</keyword>
<protein>
    <submittedName>
        <fullName evidence="4">GNAT family N-acetyltransferase</fullName>
    </submittedName>
</protein>
<dbReference type="SUPFAM" id="SSF55729">
    <property type="entry name" value="Acyl-CoA N-acyltransferases (Nat)"/>
    <property type="match status" value="2"/>
</dbReference>
<dbReference type="Gene3D" id="3.40.630.30">
    <property type="match status" value="2"/>
</dbReference>
<organism evidence="4 5">
    <name type="scientific">Clostridium sardiniense</name>
    <name type="common">Clostridium absonum</name>
    <dbReference type="NCBI Taxonomy" id="29369"/>
    <lineage>
        <taxon>Bacteria</taxon>
        <taxon>Bacillati</taxon>
        <taxon>Bacillota</taxon>
        <taxon>Clostridia</taxon>
        <taxon>Eubacteriales</taxon>
        <taxon>Clostridiaceae</taxon>
        <taxon>Clostridium</taxon>
    </lineage>
</organism>
<sequence length="284" mass="32586">MMIEKTNILSDEQIKDIKALEDIVFKEENLKNNAFLSNEINFDKTVPCFYMAYEKDELVAFLNTFIPSPSEGEVIVFTHPKFRRKGYFKALFQCAKEELLKAGIEKVLLAIEPKSKSGFAVLGRFNEAKWEHSEYKMAHDGVEGIPKYSHLNFIELDNSNREIYVGINLESFSNLEYNPNFIDTIIDSESRKGYIAYENEIPIGAFALKYDKEEAYIYNVGINSKYRGRGFGKELMGYAIKVGLAKCDKAVLDVDSSNPIALNLYKKCGFKTDCQVDYYDYKLI</sequence>
<dbReference type="InterPro" id="IPR000182">
    <property type="entry name" value="GNAT_dom"/>
</dbReference>
<accession>A0ABS7KT85</accession>
<name>A0ABS7KT85_CLOSR</name>
<dbReference type="InterPro" id="IPR016181">
    <property type="entry name" value="Acyl_CoA_acyltransferase"/>
</dbReference>
<gene>
    <name evidence="4" type="ORF">K5V21_01030</name>
</gene>
<evidence type="ECO:0000259" key="3">
    <source>
        <dbReference type="PROSITE" id="PS51186"/>
    </source>
</evidence>
<dbReference type="EMBL" id="JAIKTU010000001">
    <property type="protein sequence ID" value="MBY0754028.1"/>
    <property type="molecule type" value="Genomic_DNA"/>
</dbReference>
<dbReference type="PANTHER" id="PTHR43420:SF47">
    <property type="entry name" value="N-ACETYLTRANSFERASE DOMAIN-CONTAINING PROTEIN"/>
    <property type="match status" value="1"/>
</dbReference>
<comment type="caution">
    <text evidence="4">The sequence shown here is derived from an EMBL/GenBank/DDBJ whole genome shotgun (WGS) entry which is preliminary data.</text>
</comment>
<feature type="domain" description="N-acetyltransferase" evidence="3">
    <location>
        <begin position="151"/>
        <end position="284"/>
    </location>
</feature>
<keyword evidence="5" id="KW-1185">Reference proteome</keyword>
<dbReference type="PROSITE" id="PS51186">
    <property type="entry name" value="GNAT"/>
    <property type="match status" value="2"/>
</dbReference>